<dbReference type="InterPro" id="IPR027417">
    <property type="entry name" value="P-loop_NTPase"/>
</dbReference>
<dbReference type="PANTHER" id="PTHR47691:SF3">
    <property type="entry name" value="HTH-TYPE TRANSCRIPTIONAL REGULATOR RV0890C-RELATED"/>
    <property type="match status" value="1"/>
</dbReference>
<dbReference type="Proteomes" id="UP000077266">
    <property type="component" value="Unassembled WGS sequence"/>
</dbReference>
<dbReference type="AlphaFoldDB" id="A0A165MDT8"/>
<dbReference type="Pfam" id="PF20703">
    <property type="entry name" value="nSTAND1"/>
    <property type="match status" value="1"/>
</dbReference>
<gene>
    <name evidence="2" type="ORF">EXIGLDRAFT_762888</name>
</gene>
<evidence type="ECO:0000259" key="1">
    <source>
        <dbReference type="Pfam" id="PF20703"/>
    </source>
</evidence>
<dbReference type="EMBL" id="KV425912">
    <property type="protein sequence ID" value="KZV99122.1"/>
    <property type="molecule type" value="Genomic_DNA"/>
</dbReference>
<accession>A0A165MDT8</accession>
<dbReference type="Gene3D" id="3.40.50.300">
    <property type="entry name" value="P-loop containing nucleotide triphosphate hydrolases"/>
    <property type="match status" value="1"/>
</dbReference>
<dbReference type="SUPFAM" id="SSF52540">
    <property type="entry name" value="P-loop containing nucleoside triphosphate hydrolases"/>
    <property type="match status" value="1"/>
</dbReference>
<evidence type="ECO:0000313" key="2">
    <source>
        <dbReference type="EMBL" id="KZV99122.1"/>
    </source>
</evidence>
<dbReference type="Gene3D" id="1.20.930.20">
    <property type="entry name" value="Adaptor protein Cbl, N-terminal domain"/>
    <property type="match status" value="1"/>
</dbReference>
<dbReference type="SUPFAM" id="SSF48452">
    <property type="entry name" value="TPR-like"/>
    <property type="match status" value="1"/>
</dbReference>
<dbReference type="InParanoid" id="A0A165MDT8"/>
<dbReference type="InterPro" id="IPR059179">
    <property type="entry name" value="MLKL-like_MCAfunc"/>
</dbReference>
<dbReference type="GO" id="GO:0007166">
    <property type="term" value="P:cell surface receptor signaling pathway"/>
    <property type="evidence" value="ECO:0007669"/>
    <property type="project" value="InterPro"/>
</dbReference>
<protein>
    <recommendedName>
        <fullName evidence="1">Novel STAND NTPase 1 domain-containing protein</fullName>
    </recommendedName>
</protein>
<evidence type="ECO:0000313" key="3">
    <source>
        <dbReference type="Proteomes" id="UP000077266"/>
    </source>
</evidence>
<keyword evidence="3" id="KW-1185">Reference proteome</keyword>
<dbReference type="PANTHER" id="PTHR47691">
    <property type="entry name" value="REGULATOR-RELATED"/>
    <property type="match status" value="1"/>
</dbReference>
<dbReference type="CDD" id="cd21037">
    <property type="entry name" value="MLKL_NTD"/>
    <property type="match status" value="1"/>
</dbReference>
<reference evidence="2 3" key="1">
    <citation type="journal article" date="2016" name="Mol. Biol. Evol.">
        <title>Comparative Genomics of Early-Diverging Mushroom-Forming Fungi Provides Insights into the Origins of Lignocellulose Decay Capabilities.</title>
        <authorList>
            <person name="Nagy L.G."/>
            <person name="Riley R."/>
            <person name="Tritt A."/>
            <person name="Adam C."/>
            <person name="Daum C."/>
            <person name="Floudas D."/>
            <person name="Sun H."/>
            <person name="Yadav J.S."/>
            <person name="Pangilinan J."/>
            <person name="Larsson K.H."/>
            <person name="Matsuura K."/>
            <person name="Barry K."/>
            <person name="Labutti K."/>
            <person name="Kuo R."/>
            <person name="Ohm R.A."/>
            <person name="Bhattacharya S.S."/>
            <person name="Shirouzu T."/>
            <person name="Yoshinaga Y."/>
            <person name="Martin F.M."/>
            <person name="Grigoriev I.V."/>
            <person name="Hibbett D.S."/>
        </authorList>
    </citation>
    <scope>NUCLEOTIDE SEQUENCE [LARGE SCALE GENOMIC DNA]</scope>
    <source>
        <strain evidence="2 3">HHB12029</strain>
    </source>
</reference>
<sequence>MALALSLGVAGQAADIAGEGVAHSLLGVAQVFAETARNARVNRQAVSALSSRVQDWIAVICTQFENTAMPSPSTSDDWIQGLRAFESAVVEAQKDLEGLQHRTYLAQILSQERDAGRIKDISEKLQHAFDALVVRSRIQQHQLVADIARTLRAGRALEELRAVETDLSERAGMHAASLPSRPQLFFGRGSETQKVLDALVSTTAAHVAVLGGPGMGKTSLALNVLHEPSIAGRFGERRYFVPCDSADASIDTIRVIGNAFGLSSSSRTTIEKGLRTSLDLTLPTLLVLDNFESAWEALDRRAESEQVLELLSGFEHLSIMVTLRGMERPSGANWAKPFLPPLEPLGRLDARQTFLAIADVSDNDSAFEQLLDQLEDLPLAIVLMANLAQTESLVSLVARWEDLSTALLTRNDSSHRLSSLDASIQLSLDSPRMKQSPEAASLLSLLALLPDGIKDSDVPLCAAGLRSPSRALSTLLQCALAYRSTEERIRVLAPIRQYILAHHPPTAAILGPLYDYAFGMAAVVRQGDEAFSFDLVSAMRPEVANIAYVARYSLLNNGNPADALGAMDSLCLLYLHTGIGSADLIPFSLACARSHNLPRQTADMLYRLGWVRFDSTSDDELAAWFREAAVLYEQVGNIDGAIRAYASLCYSLDGDEALKVVDHVLPWLDGCDDPVRAARILECCTFAYGQCGTRHLDDIRRCHARIIELLDNVNTHPALVGKSMYWLGEDDIDQGHTVRGIHRLRQAAEIFRAAHTTRNLADVSMSLGVALLAEGHAQESIGHLLTVYEGFRAVGRTYPQINALARLSRAALDCDDEAAAVDYLRRAEEDLRNAPPTYKLPIYSGGQLLRVHGEIALWRGDLSEARVVLRGALAACRESKETDTKALEARCLELSGNVEQSDGQPSAAATYFLTAACIYRKLGVGPQIARVVAALANVVDDAPAESLLQAVLLPLMRYSMLRVLGDALLCSAQLALQREQRLLAQHRARSALKHFESTNDQRGIERATAFMNVV</sequence>
<dbReference type="Gene3D" id="1.25.40.10">
    <property type="entry name" value="Tetratricopeptide repeat domain"/>
    <property type="match status" value="2"/>
</dbReference>
<dbReference type="STRING" id="1314781.A0A165MDT8"/>
<name>A0A165MDT8_EXIGL</name>
<dbReference type="InterPro" id="IPR036537">
    <property type="entry name" value="Adaptor_Cbl_N_dom_sf"/>
</dbReference>
<organism evidence="2 3">
    <name type="scientific">Exidia glandulosa HHB12029</name>
    <dbReference type="NCBI Taxonomy" id="1314781"/>
    <lineage>
        <taxon>Eukaryota</taxon>
        <taxon>Fungi</taxon>
        <taxon>Dikarya</taxon>
        <taxon>Basidiomycota</taxon>
        <taxon>Agaricomycotina</taxon>
        <taxon>Agaricomycetes</taxon>
        <taxon>Auriculariales</taxon>
        <taxon>Exidiaceae</taxon>
        <taxon>Exidia</taxon>
    </lineage>
</organism>
<dbReference type="InterPro" id="IPR011990">
    <property type="entry name" value="TPR-like_helical_dom_sf"/>
</dbReference>
<feature type="domain" description="Novel STAND NTPase 1" evidence="1">
    <location>
        <begin position="182"/>
        <end position="324"/>
    </location>
</feature>
<dbReference type="OrthoDB" id="621413at2759"/>
<proteinExistence type="predicted"/>
<dbReference type="InterPro" id="IPR049052">
    <property type="entry name" value="nSTAND1"/>
</dbReference>